<evidence type="ECO:0000256" key="4">
    <source>
        <dbReference type="ARBA" id="ARBA00023136"/>
    </source>
</evidence>
<feature type="transmembrane region" description="Helical" evidence="6">
    <location>
        <begin position="394"/>
        <end position="412"/>
    </location>
</feature>
<protein>
    <recommendedName>
        <fullName evidence="8">Major facilitator superfamily (MFS) profile domain-containing protein</fullName>
    </recommendedName>
</protein>
<feature type="region of interest" description="Disordered" evidence="5">
    <location>
        <begin position="520"/>
        <end position="622"/>
    </location>
</feature>
<dbReference type="InterPro" id="IPR049680">
    <property type="entry name" value="FLVCR1-2_SLC49-like"/>
</dbReference>
<keyword evidence="3 6" id="KW-1133">Transmembrane helix</keyword>
<keyword evidence="2 6" id="KW-0812">Transmembrane</keyword>
<dbReference type="Pfam" id="PF07690">
    <property type="entry name" value="MFS_1"/>
    <property type="match status" value="1"/>
</dbReference>
<feature type="transmembrane region" description="Helical" evidence="6">
    <location>
        <begin position="289"/>
        <end position="308"/>
    </location>
</feature>
<dbReference type="InterPro" id="IPR011701">
    <property type="entry name" value="MFS"/>
</dbReference>
<feature type="transmembrane region" description="Helical" evidence="6">
    <location>
        <begin position="448"/>
        <end position="469"/>
    </location>
</feature>
<dbReference type="VEuPathDB" id="CryptoDB:Cvel_927"/>
<comment type="subcellular location">
    <subcellularLocation>
        <location evidence="1">Membrane</location>
        <topology evidence="1">Multi-pass membrane protein</topology>
    </subcellularLocation>
</comment>
<evidence type="ECO:0008006" key="8">
    <source>
        <dbReference type="Google" id="ProtNLM"/>
    </source>
</evidence>
<dbReference type="SUPFAM" id="SSF103473">
    <property type="entry name" value="MFS general substrate transporter"/>
    <property type="match status" value="1"/>
</dbReference>
<dbReference type="InterPro" id="IPR036259">
    <property type="entry name" value="MFS_trans_sf"/>
</dbReference>
<sequence>MRSPTQEADPLLSPTSTVEYRADCLLGRYCRWYILFVFFGFGALQSWQQSLPGPIAVSILRVTGFDEDTSVKLWLTWGVAFFIPFSLPFAFWIDAKASLRPLILLASTVMTLGACVRCIAASLDSTEYVRVAFVLFHLSYVLNAMAGPVALSGAAKLSALWFPSHQRSIATAVAQEANAVGDALAFLVGPFLMRGAGGAVSGGPPWALGTDFEKARLTEATAYEVRALRMYYQLVAILCILNLICIAVYFPAAPPRRLARLRRQQSVVGEMTANEFGASVKSVLRERGFVILAVTYGLMYGTCDAWLVSLDLNVQGLHVSQTVAGWVGFSGALGGCLLGINAGWLSDMFHCHREIIVSLVSVAAVCMILLLFMLGVEVTDWMQTDDSRVMTQAVVLSFLISCCNTAAVPIVIEKAVEKGPASHAGVAAILCTCACNLGAFAFELPSGLPATAVATVCAVVCASVLAFVVDWGQSVAPPGTGEDEEEDALSLADGIAPLTTEGGGEGEGETSRVIREASLELSEASVPVPPSRSSSPVGDQGQSAALGGERAGGVEMREYGGGGLPVDLSSNRDAGNGQGRLGGRGSSAEGGSLMLPIKPAWGGASQKKPEGHSQSEETGKPP</sequence>
<gene>
    <name evidence="7" type="ORF">Cvel_927</name>
</gene>
<organism evidence="7">
    <name type="scientific">Chromera velia CCMP2878</name>
    <dbReference type="NCBI Taxonomy" id="1169474"/>
    <lineage>
        <taxon>Eukaryota</taxon>
        <taxon>Sar</taxon>
        <taxon>Alveolata</taxon>
        <taxon>Colpodellida</taxon>
        <taxon>Chromeraceae</taxon>
        <taxon>Chromera</taxon>
    </lineage>
</organism>
<evidence type="ECO:0000256" key="1">
    <source>
        <dbReference type="ARBA" id="ARBA00004141"/>
    </source>
</evidence>
<accession>A0A0G4HBE3</accession>
<feature type="transmembrane region" description="Helical" evidence="6">
    <location>
        <begin position="424"/>
        <end position="442"/>
    </location>
</feature>
<dbReference type="PANTHER" id="PTHR10924:SF27">
    <property type="entry name" value="SOLUTE CARRIER FAMILY 49 MEMBER 4"/>
    <property type="match status" value="1"/>
</dbReference>
<feature type="transmembrane region" description="Helical" evidence="6">
    <location>
        <begin position="129"/>
        <end position="151"/>
    </location>
</feature>
<proteinExistence type="predicted"/>
<evidence type="ECO:0000256" key="2">
    <source>
        <dbReference type="ARBA" id="ARBA00022692"/>
    </source>
</evidence>
<feature type="transmembrane region" description="Helical" evidence="6">
    <location>
        <begin position="231"/>
        <end position="253"/>
    </location>
</feature>
<dbReference type="GO" id="GO:0016020">
    <property type="term" value="C:membrane"/>
    <property type="evidence" value="ECO:0007669"/>
    <property type="project" value="UniProtKB-SubCell"/>
</dbReference>
<feature type="transmembrane region" description="Helical" evidence="6">
    <location>
        <begin position="74"/>
        <end position="93"/>
    </location>
</feature>
<evidence type="ECO:0000256" key="6">
    <source>
        <dbReference type="SAM" id="Phobius"/>
    </source>
</evidence>
<feature type="compositionally biased region" description="Basic and acidic residues" evidence="5">
    <location>
        <begin position="607"/>
        <end position="622"/>
    </location>
</feature>
<evidence type="ECO:0000256" key="5">
    <source>
        <dbReference type="SAM" id="MobiDB-lite"/>
    </source>
</evidence>
<dbReference type="GO" id="GO:0022857">
    <property type="term" value="F:transmembrane transporter activity"/>
    <property type="evidence" value="ECO:0007669"/>
    <property type="project" value="InterPro"/>
</dbReference>
<dbReference type="AlphaFoldDB" id="A0A0G4HBE3"/>
<feature type="transmembrane region" description="Helical" evidence="6">
    <location>
        <begin position="355"/>
        <end position="374"/>
    </location>
</feature>
<feature type="transmembrane region" description="Helical" evidence="6">
    <location>
        <begin position="323"/>
        <end position="343"/>
    </location>
</feature>
<reference evidence="7" key="1">
    <citation type="submission" date="2014-11" db="EMBL/GenBank/DDBJ databases">
        <authorList>
            <person name="Otto D Thomas"/>
            <person name="Naeem Raeece"/>
        </authorList>
    </citation>
    <scope>NUCLEOTIDE SEQUENCE</scope>
</reference>
<dbReference type="Gene3D" id="1.20.1250.20">
    <property type="entry name" value="MFS general substrate transporter like domains"/>
    <property type="match status" value="1"/>
</dbReference>
<dbReference type="PANTHER" id="PTHR10924">
    <property type="entry name" value="MAJOR FACILITATOR SUPERFAMILY PROTEIN-RELATED"/>
    <property type="match status" value="1"/>
</dbReference>
<dbReference type="EMBL" id="CDMZ01002202">
    <property type="protein sequence ID" value="CEM41285.1"/>
    <property type="molecule type" value="Genomic_DNA"/>
</dbReference>
<evidence type="ECO:0000256" key="3">
    <source>
        <dbReference type="ARBA" id="ARBA00022989"/>
    </source>
</evidence>
<feature type="transmembrane region" description="Helical" evidence="6">
    <location>
        <begin position="102"/>
        <end position="123"/>
    </location>
</feature>
<name>A0A0G4HBE3_9ALVE</name>
<keyword evidence="4 6" id="KW-0472">Membrane</keyword>
<evidence type="ECO:0000313" key="7">
    <source>
        <dbReference type="EMBL" id="CEM41285.1"/>
    </source>
</evidence>
<feature type="compositionally biased region" description="Gly residues" evidence="5">
    <location>
        <begin position="576"/>
        <end position="585"/>
    </location>
</feature>